<dbReference type="Proteomes" id="UP001595909">
    <property type="component" value="Unassembled WGS sequence"/>
</dbReference>
<sequence>MAWRALIAWGQDNGVDWLIGRGLPRMVGAAGFARPQATTDVQNIRGGDRGALYFKLFLAEVRDRVLASGRLDAPTLDAATALLDDPDLWTQCWMMTAVWGRKDPATS</sequence>
<name>A0ABV9RGN6_9PSEU</name>
<gene>
    <name evidence="1" type="ORF">ACFPEL_13180</name>
</gene>
<evidence type="ECO:0000313" key="2">
    <source>
        <dbReference type="Proteomes" id="UP001595909"/>
    </source>
</evidence>
<evidence type="ECO:0000313" key="1">
    <source>
        <dbReference type="EMBL" id="MFC4833359.1"/>
    </source>
</evidence>
<keyword evidence="2" id="KW-1185">Reference proteome</keyword>
<proteinExistence type="predicted"/>
<reference evidence="2" key="1">
    <citation type="journal article" date="2019" name="Int. J. Syst. Evol. Microbiol.">
        <title>The Global Catalogue of Microorganisms (GCM) 10K type strain sequencing project: providing services to taxonomists for standard genome sequencing and annotation.</title>
        <authorList>
            <consortium name="The Broad Institute Genomics Platform"/>
            <consortium name="The Broad Institute Genome Sequencing Center for Infectious Disease"/>
            <person name="Wu L."/>
            <person name="Ma J."/>
        </authorList>
    </citation>
    <scope>NUCLEOTIDE SEQUENCE [LARGE SCALE GENOMIC DNA]</scope>
    <source>
        <strain evidence="2">CCUG 50347</strain>
    </source>
</reference>
<dbReference type="EMBL" id="JBHSIM010000027">
    <property type="protein sequence ID" value="MFC4833359.1"/>
    <property type="molecule type" value="Genomic_DNA"/>
</dbReference>
<organism evidence="1 2">
    <name type="scientific">Actinomycetospora chibensis</name>
    <dbReference type="NCBI Taxonomy" id="663606"/>
    <lineage>
        <taxon>Bacteria</taxon>
        <taxon>Bacillati</taxon>
        <taxon>Actinomycetota</taxon>
        <taxon>Actinomycetes</taxon>
        <taxon>Pseudonocardiales</taxon>
        <taxon>Pseudonocardiaceae</taxon>
        <taxon>Actinomycetospora</taxon>
    </lineage>
</organism>
<accession>A0ABV9RGN6</accession>
<protein>
    <submittedName>
        <fullName evidence="1">Uncharacterized protein</fullName>
    </submittedName>
</protein>
<comment type="caution">
    <text evidence="1">The sequence shown here is derived from an EMBL/GenBank/DDBJ whole genome shotgun (WGS) entry which is preliminary data.</text>
</comment>
<dbReference type="RefSeq" id="WP_345332603.1">
    <property type="nucleotide sequence ID" value="NZ_BAABHN010000027.1"/>
</dbReference>